<comment type="similarity">
    <text evidence="1 3 5">Belongs to the GrpE family.</text>
</comment>
<dbReference type="PROSITE" id="PS01071">
    <property type="entry name" value="GRPE"/>
    <property type="match status" value="1"/>
</dbReference>
<dbReference type="EMBL" id="ACBX02000006">
    <property type="protein sequence ID" value="EFB36355.1"/>
    <property type="molecule type" value="Genomic_DNA"/>
</dbReference>
<evidence type="ECO:0000256" key="2">
    <source>
        <dbReference type="ARBA" id="ARBA00023186"/>
    </source>
</evidence>
<gene>
    <name evidence="3 7" type="primary">grpE</name>
    <name evidence="7" type="ORF">PREVCOP_04049</name>
</gene>
<dbReference type="SUPFAM" id="SSF58014">
    <property type="entry name" value="Coiled-coil domain of nucleotide exchange factor GrpE"/>
    <property type="match status" value="1"/>
</dbReference>
<keyword evidence="2 3" id="KW-0143">Chaperone</keyword>
<dbReference type="PANTHER" id="PTHR21237:SF23">
    <property type="entry name" value="GRPE PROTEIN HOMOLOG, MITOCHONDRIAL"/>
    <property type="match status" value="1"/>
</dbReference>
<dbReference type="InterPro" id="IPR013805">
    <property type="entry name" value="GrpE_CC"/>
</dbReference>
<protein>
    <recommendedName>
        <fullName evidence="3 4">Protein GrpE</fullName>
    </recommendedName>
    <alternativeName>
        <fullName evidence="3">HSP-70 cofactor</fullName>
    </alternativeName>
</protein>
<dbReference type="GO" id="GO:0051082">
    <property type="term" value="F:unfolded protein binding"/>
    <property type="evidence" value="ECO:0007669"/>
    <property type="project" value="TreeGrafter"/>
</dbReference>
<evidence type="ECO:0000256" key="6">
    <source>
        <dbReference type="SAM" id="MobiDB-lite"/>
    </source>
</evidence>
<dbReference type="Gene3D" id="2.30.22.10">
    <property type="entry name" value="Head domain of nucleotide exchange factor GrpE"/>
    <property type="match status" value="1"/>
</dbReference>
<comment type="subcellular location">
    <subcellularLocation>
        <location evidence="3">Cytoplasm</location>
    </subcellularLocation>
</comment>
<dbReference type="Proteomes" id="UP000004477">
    <property type="component" value="Unassembled WGS sequence"/>
</dbReference>
<feature type="compositionally biased region" description="Low complexity" evidence="6">
    <location>
        <begin position="21"/>
        <end position="45"/>
    </location>
</feature>
<evidence type="ECO:0000313" key="8">
    <source>
        <dbReference type="Proteomes" id="UP000004477"/>
    </source>
</evidence>
<evidence type="ECO:0000256" key="5">
    <source>
        <dbReference type="RuleBase" id="RU004478"/>
    </source>
</evidence>
<dbReference type="GO" id="GO:0005737">
    <property type="term" value="C:cytoplasm"/>
    <property type="evidence" value="ECO:0007669"/>
    <property type="project" value="UniProtKB-SubCell"/>
</dbReference>
<evidence type="ECO:0000256" key="4">
    <source>
        <dbReference type="RuleBase" id="RU000639"/>
    </source>
</evidence>
<dbReference type="STRING" id="537011.PREVCOP_04049"/>
<keyword evidence="3" id="KW-0963">Cytoplasm</keyword>
<keyword evidence="3 4" id="KW-0346">Stress response</keyword>
<comment type="subunit">
    <text evidence="3">Homodimer.</text>
</comment>
<feature type="region of interest" description="Disordered" evidence="6">
    <location>
        <begin position="1"/>
        <end position="71"/>
    </location>
</feature>
<dbReference type="HOGENOM" id="CLU_057217_5_2_10"/>
<dbReference type="GO" id="GO:0042803">
    <property type="term" value="F:protein homodimerization activity"/>
    <property type="evidence" value="ECO:0007669"/>
    <property type="project" value="InterPro"/>
</dbReference>
<dbReference type="CDD" id="cd00446">
    <property type="entry name" value="GrpE"/>
    <property type="match status" value="1"/>
</dbReference>
<keyword evidence="8" id="KW-1185">Reference proteome</keyword>
<evidence type="ECO:0000313" key="7">
    <source>
        <dbReference type="EMBL" id="EFB36355.1"/>
    </source>
</evidence>
<dbReference type="InterPro" id="IPR009012">
    <property type="entry name" value="GrpE_head"/>
</dbReference>
<organism evidence="7 8">
    <name type="scientific">Segatella copri DSM 18205</name>
    <dbReference type="NCBI Taxonomy" id="537011"/>
    <lineage>
        <taxon>Bacteria</taxon>
        <taxon>Pseudomonadati</taxon>
        <taxon>Bacteroidota</taxon>
        <taxon>Bacteroidia</taxon>
        <taxon>Bacteroidales</taxon>
        <taxon>Prevotellaceae</taxon>
        <taxon>Segatella</taxon>
    </lineage>
</organism>
<evidence type="ECO:0000256" key="3">
    <source>
        <dbReference type="HAMAP-Rule" id="MF_01151"/>
    </source>
</evidence>
<dbReference type="HAMAP" id="MF_01151">
    <property type="entry name" value="GrpE"/>
    <property type="match status" value="1"/>
</dbReference>
<dbReference type="GO" id="GO:0006457">
    <property type="term" value="P:protein folding"/>
    <property type="evidence" value="ECO:0007669"/>
    <property type="project" value="InterPro"/>
</dbReference>
<dbReference type="PRINTS" id="PR00773">
    <property type="entry name" value="GRPEPROTEIN"/>
</dbReference>
<proteinExistence type="inferred from homology"/>
<reference evidence="7" key="1">
    <citation type="submission" date="2009-11" db="EMBL/GenBank/DDBJ databases">
        <authorList>
            <person name="Weinstock G."/>
            <person name="Sodergren E."/>
            <person name="Clifton S."/>
            <person name="Fulton L."/>
            <person name="Fulton B."/>
            <person name="Courtney L."/>
            <person name="Fronick C."/>
            <person name="Harrison M."/>
            <person name="Strong C."/>
            <person name="Farmer C."/>
            <person name="Delahaunty K."/>
            <person name="Markovic C."/>
            <person name="Hall O."/>
            <person name="Minx P."/>
            <person name="Tomlinson C."/>
            <person name="Mitreva M."/>
            <person name="Nelson J."/>
            <person name="Hou S."/>
            <person name="Wollam A."/>
            <person name="Pepin K.H."/>
            <person name="Johnson M."/>
            <person name="Bhonagiri V."/>
            <person name="Nash W.E."/>
            <person name="Warren W."/>
            <person name="Chinwalla A."/>
            <person name="Mardis E.R."/>
            <person name="Wilson R.K."/>
        </authorList>
    </citation>
    <scope>NUCLEOTIDE SEQUENCE [LARGE SCALE GENOMIC DNA]</scope>
    <source>
        <strain evidence="7">DSM 18205</strain>
    </source>
</reference>
<accession>D1PA26</accession>
<dbReference type="GO" id="GO:0000774">
    <property type="term" value="F:adenyl-nucleotide exchange factor activity"/>
    <property type="evidence" value="ECO:0007669"/>
    <property type="project" value="InterPro"/>
</dbReference>
<dbReference type="AlphaFoldDB" id="D1PA26"/>
<dbReference type="SUPFAM" id="SSF51064">
    <property type="entry name" value="Head domain of nucleotide exchange factor GrpE"/>
    <property type="match status" value="1"/>
</dbReference>
<name>D1PA26_9BACT</name>
<sequence length="213" mass="24131">MFKKFKTMSKEKEINIEDGNVQETVQNENNEQTTQNENTEENQNTDNKAEEGDNNTDAADKKAEEVDPLTKAQQEVEELKKQLLYKTAEFENYRKRTLKEKAELILNGGEKTVAAILPILDDFERAIADKSEDPKVIKEGVQMIFNKFVKTLEGLGVKKIETNDKDFDVDFHEAIAMVPGMGDDKKGKIIDCVQTGYTMNDKVIRHAKVAVGQ</sequence>
<comment type="caution">
    <text evidence="7">The sequence shown here is derived from an EMBL/GenBank/DDBJ whole genome shotgun (WGS) entry which is preliminary data.</text>
</comment>
<dbReference type="Pfam" id="PF01025">
    <property type="entry name" value="GrpE"/>
    <property type="match status" value="1"/>
</dbReference>
<evidence type="ECO:0000256" key="1">
    <source>
        <dbReference type="ARBA" id="ARBA00009054"/>
    </source>
</evidence>
<dbReference type="InterPro" id="IPR000740">
    <property type="entry name" value="GrpE"/>
</dbReference>
<comment type="function">
    <text evidence="3 4">Participates actively in the response to hyperosmotic and heat shock by preventing the aggregation of stress-denatured proteins, in association with DnaK and GrpE. It is the nucleotide exchange factor for DnaK and may function as a thermosensor. Unfolded proteins bind initially to DnaJ; upon interaction with the DnaJ-bound protein, DnaK hydrolyzes its bound ATP, resulting in the formation of a stable complex. GrpE releases ADP from DnaK; ATP binding to DnaK triggers the release of the substrate protein, thus completing the reaction cycle. Several rounds of ATP-dependent interactions between DnaJ, DnaK and GrpE are required for fully efficient folding.</text>
</comment>
<dbReference type="PANTHER" id="PTHR21237">
    <property type="entry name" value="GRPE PROTEIN"/>
    <property type="match status" value="1"/>
</dbReference>
<dbReference type="PaxDb" id="537011-PREVCOP_04049"/>
<dbReference type="GO" id="GO:0051087">
    <property type="term" value="F:protein-folding chaperone binding"/>
    <property type="evidence" value="ECO:0007669"/>
    <property type="project" value="InterPro"/>
</dbReference>
<dbReference type="Gene3D" id="3.90.20.20">
    <property type="match status" value="1"/>
</dbReference>